<accession>A0A7D9HQ80</accession>
<organism evidence="1 2">
    <name type="scientific">Paramuricea clavata</name>
    <name type="common">Red gorgonian</name>
    <name type="synonym">Violescent sea-whip</name>
    <dbReference type="NCBI Taxonomy" id="317549"/>
    <lineage>
        <taxon>Eukaryota</taxon>
        <taxon>Metazoa</taxon>
        <taxon>Cnidaria</taxon>
        <taxon>Anthozoa</taxon>
        <taxon>Octocorallia</taxon>
        <taxon>Malacalcyonacea</taxon>
        <taxon>Plexauridae</taxon>
        <taxon>Paramuricea</taxon>
    </lineage>
</organism>
<sequence>MLLEGHRDEQSKYQAQQIESKEQTDGCVNVHTRDRKTKTRNKIVPLITKLRWPGRNIVVRMCSHAERLDMIFINVNFNSIRCRQTNKDLDVTHGFSHNIRIKNWFSGGNANYHPHLSFRSREGVIFLPMKLSETFFRMCSHAKRLDMIFINVNFNSIRCRQTNKDLDVTHGFSHNIRIKNWFSGGNANYHPHLSFRSREGVIFLPMKLSETFFRMCSHAKRLDMIFINVNFNSIRCRQTNKDLDVTHGFSHNIRITNWFSGGNANYHRHLSFLSREGVIFLPMKLSESSVNCVAVALYLRSENWPQNVLLSRLLLSSVKQVSGSNYTDNNFGNDKKQCFRWRWSRRLPFWRG</sequence>
<dbReference type="Proteomes" id="UP001152795">
    <property type="component" value="Unassembled WGS sequence"/>
</dbReference>
<comment type="caution">
    <text evidence="1">The sequence shown here is derived from an EMBL/GenBank/DDBJ whole genome shotgun (WGS) entry which is preliminary data.</text>
</comment>
<protein>
    <submittedName>
        <fullName evidence="1">Uncharacterized protein</fullName>
    </submittedName>
</protein>
<dbReference type="EMBL" id="CACRXK020001273">
    <property type="protein sequence ID" value="CAB3988060.1"/>
    <property type="molecule type" value="Genomic_DNA"/>
</dbReference>
<reference evidence="1" key="1">
    <citation type="submission" date="2020-04" db="EMBL/GenBank/DDBJ databases">
        <authorList>
            <person name="Alioto T."/>
            <person name="Alioto T."/>
            <person name="Gomez Garrido J."/>
        </authorList>
    </citation>
    <scope>NUCLEOTIDE SEQUENCE</scope>
    <source>
        <strain evidence="1">A484AB</strain>
    </source>
</reference>
<evidence type="ECO:0000313" key="2">
    <source>
        <dbReference type="Proteomes" id="UP001152795"/>
    </source>
</evidence>
<name>A0A7D9HQ80_PARCT</name>
<gene>
    <name evidence="1" type="ORF">PACLA_8A024807</name>
</gene>
<evidence type="ECO:0000313" key="1">
    <source>
        <dbReference type="EMBL" id="CAB3988060.1"/>
    </source>
</evidence>
<proteinExistence type="predicted"/>
<dbReference type="AlphaFoldDB" id="A0A7D9HQ80"/>
<keyword evidence="2" id="KW-1185">Reference proteome</keyword>